<organism evidence="5 6">
    <name type="scientific">Pholiota conissans</name>
    <dbReference type="NCBI Taxonomy" id="109636"/>
    <lineage>
        <taxon>Eukaryota</taxon>
        <taxon>Fungi</taxon>
        <taxon>Dikarya</taxon>
        <taxon>Basidiomycota</taxon>
        <taxon>Agaricomycotina</taxon>
        <taxon>Agaricomycetes</taxon>
        <taxon>Agaricomycetidae</taxon>
        <taxon>Agaricales</taxon>
        <taxon>Agaricineae</taxon>
        <taxon>Strophariaceae</taxon>
        <taxon>Pholiota</taxon>
    </lineage>
</organism>
<dbReference type="PANTHER" id="PTHR28554:SF1">
    <property type="entry name" value="LARGE RIBOSOMAL SUBUNIT PROTEIN ML45"/>
    <property type="match status" value="1"/>
</dbReference>
<gene>
    <name evidence="5" type="ORF">BDN70DRAFT_884079</name>
</gene>
<evidence type="ECO:0000256" key="1">
    <source>
        <dbReference type="ARBA" id="ARBA00004173"/>
    </source>
</evidence>
<evidence type="ECO:0000256" key="4">
    <source>
        <dbReference type="SAM" id="MobiDB-lite"/>
    </source>
</evidence>
<evidence type="ECO:0000313" key="6">
    <source>
        <dbReference type="Proteomes" id="UP000807469"/>
    </source>
</evidence>
<keyword evidence="6" id="KW-1185">Reference proteome</keyword>
<dbReference type="GO" id="GO:0005743">
    <property type="term" value="C:mitochondrial inner membrane"/>
    <property type="evidence" value="ECO:0007669"/>
    <property type="project" value="InterPro"/>
</dbReference>
<dbReference type="GO" id="GO:0032979">
    <property type="term" value="P:protein insertion into mitochondrial inner membrane from matrix"/>
    <property type="evidence" value="ECO:0007669"/>
    <property type="project" value="InterPro"/>
</dbReference>
<dbReference type="Gene3D" id="3.10.450.240">
    <property type="match status" value="1"/>
</dbReference>
<dbReference type="AlphaFoldDB" id="A0A9P5YSQ7"/>
<proteinExistence type="predicted"/>
<evidence type="ECO:0000256" key="3">
    <source>
        <dbReference type="ARBA" id="ARBA00023128"/>
    </source>
</evidence>
<protein>
    <submittedName>
        <fullName evidence="5">Uncharacterized protein</fullName>
    </submittedName>
</protein>
<dbReference type="InterPro" id="IPR051975">
    <property type="entry name" value="mtLSU_mL45"/>
</dbReference>
<comment type="caution">
    <text evidence="5">The sequence shown here is derived from an EMBL/GenBank/DDBJ whole genome shotgun (WGS) entry which is preliminary data.</text>
</comment>
<comment type="subcellular location">
    <subcellularLocation>
        <location evidence="1">Mitochondrion</location>
    </subcellularLocation>
</comment>
<dbReference type="OrthoDB" id="19619at2759"/>
<sequence length="358" mass="40525">MAVALSRTYLGAVATRVASSSRTVAVCYAHPGFGRNYTTTVHTHRKEPAPNHPGRKNASAKVPPPPKQKAEAKKPHVKNSEGATLAQVEEMERVMAFQHLMPTVDPWGQAVQDTLDVVLPRPISLDLAKNPVHLVRTLALNMQNKLKSYMAMNQLRVANAPAEKDTSRLNWSGKIQSWIRSKRAPKLRKEAVLGPIKEVALETYVDLNNAVANRNIKEISRFATSKYQEQMLALCKHAKSQNASGKMIWQLHRVVSPVNIVSLRCTEGYMARASPRFGNRLMVHALVKFDTEQSLEMYDAKGRALHPPATASDIRPNWGDEKTEAWRVPAERRRVTEYLVLEKRMWTQSPWQFREQLW</sequence>
<dbReference type="PANTHER" id="PTHR28554">
    <property type="entry name" value="39S RIBOSOMAL PROTEIN L45, MITOCHONDRIAL"/>
    <property type="match status" value="1"/>
</dbReference>
<keyword evidence="2" id="KW-0809">Transit peptide</keyword>
<keyword evidence="3" id="KW-0496">Mitochondrion</keyword>
<name>A0A9P5YSQ7_9AGAR</name>
<dbReference type="EMBL" id="MU155346">
    <property type="protein sequence ID" value="KAF9475127.1"/>
    <property type="molecule type" value="Genomic_DNA"/>
</dbReference>
<feature type="region of interest" description="Disordered" evidence="4">
    <location>
        <begin position="42"/>
        <end position="81"/>
    </location>
</feature>
<dbReference type="Proteomes" id="UP000807469">
    <property type="component" value="Unassembled WGS sequence"/>
</dbReference>
<accession>A0A9P5YSQ7</accession>
<dbReference type="InterPro" id="IPR024621">
    <property type="entry name" value="Mba1"/>
</dbReference>
<dbReference type="Pfam" id="PF07961">
    <property type="entry name" value="MBA1"/>
    <property type="match status" value="1"/>
</dbReference>
<evidence type="ECO:0000313" key="5">
    <source>
        <dbReference type="EMBL" id="KAF9475127.1"/>
    </source>
</evidence>
<reference evidence="5" key="1">
    <citation type="submission" date="2020-11" db="EMBL/GenBank/DDBJ databases">
        <authorList>
            <consortium name="DOE Joint Genome Institute"/>
            <person name="Ahrendt S."/>
            <person name="Riley R."/>
            <person name="Andreopoulos W."/>
            <person name="Labutti K."/>
            <person name="Pangilinan J."/>
            <person name="Ruiz-Duenas F.J."/>
            <person name="Barrasa J.M."/>
            <person name="Sanchez-Garcia M."/>
            <person name="Camarero S."/>
            <person name="Miyauchi S."/>
            <person name="Serrano A."/>
            <person name="Linde D."/>
            <person name="Babiker R."/>
            <person name="Drula E."/>
            <person name="Ayuso-Fernandez I."/>
            <person name="Pacheco R."/>
            <person name="Padilla G."/>
            <person name="Ferreira P."/>
            <person name="Barriuso J."/>
            <person name="Kellner H."/>
            <person name="Castanera R."/>
            <person name="Alfaro M."/>
            <person name="Ramirez L."/>
            <person name="Pisabarro A.G."/>
            <person name="Kuo A."/>
            <person name="Tritt A."/>
            <person name="Lipzen A."/>
            <person name="He G."/>
            <person name="Yan M."/>
            <person name="Ng V."/>
            <person name="Cullen D."/>
            <person name="Martin F."/>
            <person name="Rosso M.-N."/>
            <person name="Henrissat B."/>
            <person name="Hibbett D."/>
            <person name="Martinez A.T."/>
            <person name="Grigoriev I.V."/>
        </authorList>
    </citation>
    <scope>NUCLEOTIDE SEQUENCE</scope>
    <source>
        <strain evidence="5">CIRM-BRFM 674</strain>
    </source>
</reference>
<evidence type="ECO:0000256" key="2">
    <source>
        <dbReference type="ARBA" id="ARBA00022946"/>
    </source>
</evidence>